<dbReference type="GO" id="GO:0005886">
    <property type="term" value="C:plasma membrane"/>
    <property type="evidence" value="ECO:0007669"/>
    <property type="project" value="UniProtKB-SubCell"/>
</dbReference>
<proteinExistence type="inferred from homology"/>
<evidence type="ECO:0000256" key="5">
    <source>
        <dbReference type="ARBA" id="ARBA00022723"/>
    </source>
</evidence>
<dbReference type="PROSITE" id="PS51257">
    <property type="entry name" value="PROKAR_LIPOPROTEIN"/>
    <property type="match status" value="1"/>
</dbReference>
<gene>
    <name evidence="13" type="ORF">CHH67_06700</name>
</gene>
<keyword evidence="6 10" id="KW-0274">FAD</keyword>
<keyword evidence="12" id="KW-0997">Cell inner membrane</keyword>
<evidence type="ECO:0000313" key="13">
    <source>
        <dbReference type="EMBL" id="PAD78445.1"/>
    </source>
</evidence>
<dbReference type="EMBL" id="NPBY01000021">
    <property type="protein sequence ID" value="PAD78445.1"/>
    <property type="molecule type" value="Genomic_DNA"/>
</dbReference>
<organism evidence="13 14">
    <name type="scientific">Paenibacillus campinasensis</name>
    <dbReference type="NCBI Taxonomy" id="66347"/>
    <lineage>
        <taxon>Bacteria</taxon>
        <taxon>Bacillati</taxon>
        <taxon>Bacillota</taxon>
        <taxon>Bacilli</taxon>
        <taxon>Bacillales</taxon>
        <taxon>Paenibacillaceae</taxon>
        <taxon>Paenibacillus</taxon>
    </lineage>
</organism>
<dbReference type="PANTHER" id="PTHR30040">
    <property type="entry name" value="THIAMINE BIOSYNTHESIS LIPOPROTEIN APBE"/>
    <property type="match status" value="1"/>
</dbReference>
<dbReference type="OrthoDB" id="9778595at2"/>
<evidence type="ECO:0000313" key="14">
    <source>
        <dbReference type="Proteomes" id="UP000215596"/>
    </source>
</evidence>
<feature type="chain" id="PRO_5039748809" description="FAD:protein FMN transferase" evidence="12">
    <location>
        <begin position="26"/>
        <end position="352"/>
    </location>
</feature>
<keyword evidence="3 10" id="KW-0285">Flavoprotein</keyword>
<evidence type="ECO:0000256" key="11">
    <source>
        <dbReference type="PIRSR" id="PIRSR006268-2"/>
    </source>
</evidence>
<dbReference type="GO" id="GO:0016740">
    <property type="term" value="F:transferase activity"/>
    <property type="evidence" value="ECO:0007669"/>
    <property type="project" value="UniProtKB-UniRule"/>
</dbReference>
<keyword evidence="12" id="KW-0472">Membrane</keyword>
<evidence type="ECO:0000256" key="4">
    <source>
        <dbReference type="ARBA" id="ARBA00022679"/>
    </source>
</evidence>
<evidence type="ECO:0000256" key="3">
    <source>
        <dbReference type="ARBA" id="ARBA00022630"/>
    </source>
</evidence>
<evidence type="ECO:0000256" key="9">
    <source>
        <dbReference type="ARBA" id="ARBA00048540"/>
    </source>
</evidence>
<dbReference type="Gene3D" id="3.10.520.10">
    <property type="entry name" value="ApbE-like domains"/>
    <property type="match status" value="1"/>
</dbReference>
<accession>A0A268EZ95</accession>
<dbReference type="PIRSF" id="PIRSF006268">
    <property type="entry name" value="ApbE"/>
    <property type="match status" value="1"/>
</dbReference>
<protein>
    <recommendedName>
        <fullName evidence="2 10">FAD:protein FMN transferase</fullName>
        <ecNumber evidence="1 10">2.7.1.180</ecNumber>
    </recommendedName>
    <alternativeName>
        <fullName evidence="8 10">Flavin transferase</fullName>
    </alternativeName>
</protein>
<comment type="subcellular location">
    <subcellularLocation>
        <location evidence="12">Cell inner membrane</location>
        <topology evidence="12">Lipid-anchor</topology>
        <orientation evidence="12">Periplasmic side</orientation>
    </subcellularLocation>
</comment>
<dbReference type="PANTHER" id="PTHR30040:SF2">
    <property type="entry name" value="FAD:PROTEIN FMN TRANSFERASE"/>
    <property type="match status" value="1"/>
</dbReference>
<dbReference type="Proteomes" id="UP000215596">
    <property type="component" value="Unassembled WGS sequence"/>
</dbReference>
<evidence type="ECO:0000256" key="2">
    <source>
        <dbReference type="ARBA" id="ARBA00016337"/>
    </source>
</evidence>
<dbReference type="SUPFAM" id="SSF143631">
    <property type="entry name" value="ApbE-like"/>
    <property type="match status" value="1"/>
</dbReference>
<dbReference type="InterPro" id="IPR024932">
    <property type="entry name" value="ApbE"/>
</dbReference>
<feature type="signal peptide" evidence="12">
    <location>
        <begin position="1"/>
        <end position="25"/>
    </location>
</feature>
<reference evidence="13 14" key="1">
    <citation type="submission" date="2017-07" db="EMBL/GenBank/DDBJ databases">
        <title>Isolation and whole genome analysis of endospore-forming bacteria from heroin.</title>
        <authorList>
            <person name="Kalinowski J."/>
            <person name="Ahrens B."/>
            <person name="Al-Dilaimi A."/>
            <person name="Winkler A."/>
            <person name="Wibberg D."/>
            <person name="Schleenbecker U."/>
            <person name="Ruckert C."/>
            <person name="Wolfel R."/>
            <person name="Grass G."/>
        </authorList>
    </citation>
    <scope>NUCLEOTIDE SEQUENCE [LARGE SCALE GENOMIC DNA]</scope>
    <source>
        <strain evidence="13 14">7537-G1</strain>
    </source>
</reference>
<sequence>MFRYRRCLGIIVIILALLGSTGCGAQAGSIESESRLPISDHYFIFDTIVNLRVYDERITPEHFAEMKELLDGIDGKMNRLREGSELDRVNQNAGRSPTPVSDETYRIVSTALQYAAASGGHFDPTVGPLVELWGIGSESAAVPDQQQLADALQLIDYTSISLDESSHSISLPQAGMSLDLGAIAKGYAADVLAAYLKEQGFESAIIDLGGNILALGAKPDGSSWSIGVQDPEQARGQHLGVLKVKDKTIVTSGVYERFFEEQGKVYHHILSPFDGYPVDNDLQSVTIVTEGSMDADAMSTAAFSLGMQEGRKFIERLETAEAIFVTKNREIYVTSGLKQGFQLTNDTYRLMN</sequence>
<evidence type="ECO:0000256" key="12">
    <source>
        <dbReference type="RuleBase" id="RU363002"/>
    </source>
</evidence>
<feature type="binding site" evidence="11">
    <location>
        <position position="182"/>
    </location>
    <ligand>
        <name>Mg(2+)</name>
        <dbReference type="ChEBI" id="CHEBI:18420"/>
    </ligand>
</feature>
<name>A0A268EZ95_9BACL</name>
<keyword evidence="5 10" id="KW-0479">Metal-binding</keyword>
<evidence type="ECO:0000256" key="6">
    <source>
        <dbReference type="ARBA" id="ARBA00022827"/>
    </source>
</evidence>
<evidence type="ECO:0000256" key="8">
    <source>
        <dbReference type="ARBA" id="ARBA00031306"/>
    </source>
</evidence>
<evidence type="ECO:0000256" key="7">
    <source>
        <dbReference type="ARBA" id="ARBA00022842"/>
    </source>
</evidence>
<dbReference type="RefSeq" id="WP_095264306.1">
    <property type="nucleotide sequence ID" value="NZ_NPBY01000021.1"/>
</dbReference>
<keyword evidence="12" id="KW-1003">Cell membrane</keyword>
<keyword evidence="4 10" id="KW-0808">Transferase</keyword>
<feature type="binding site" evidence="11">
    <location>
        <position position="296"/>
    </location>
    <ligand>
        <name>Mg(2+)</name>
        <dbReference type="ChEBI" id="CHEBI:18420"/>
    </ligand>
</feature>
<comment type="function">
    <text evidence="12">Flavin transferase that catalyzes the transfer of the FMN moiety of FAD and its covalent binding to the hydroxyl group of a threonine residue in a target flavoprotein.</text>
</comment>
<dbReference type="InterPro" id="IPR003374">
    <property type="entry name" value="ApbE-like_sf"/>
</dbReference>
<keyword evidence="12" id="KW-0449">Lipoprotein</keyword>
<keyword evidence="12" id="KW-0732">Signal</keyword>
<comment type="catalytic activity">
    <reaction evidence="9 10 12">
        <text>L-threonyl-[protein] + FAD = FMN-L-threonyl-[protein] + AMP + H(+)</text>
        <dbReference type="Rhea" id="RHEA:36847"/>
        <dbReference type="Rhea" id="RHEA-COMP:11060"/>
        <dbReference type="Rhea" id="RHEA-COMP:11061"/>
        <dbReference type="ChEBI" id="CHEBI:15378"/>
        <dbReference type="ChEBI" id="CHEBI:30013"/>
        <dbReference type="ChEBI" id="CHEBI:57692"/>
        <dbReference type="ChEBI" id="CHEBI:74257"/>
        <dbReference type="ChEBI" id="CHEBI:456215"/>
        <dbReference type="EC" id="2.7.1.180"/>
    </reaction>
</comment>
<comment type="cofactor">
    <cofactor evidence="11">
        <name>Mg(2+)</name>
        <dbReference type="ChEBI" id="CHEBI:18420"/>
    </cofactor>
    <cofactor evidence="11">
        <name>Mn(2+)</name>
        <dbReference type="ChEBI" id="CHEBI:29035"/>
    </cofactor>
    <text evidence="11">Magnesium. Can also use manganese.</text>
</comment>
<comment type="caution">
    <text evidence="13">The sequence shown here is derived from an EMBL/GenBank/DDBJ whole genome shotgun (WGS) entry which is preliminary data.</text>
</comment>
<dbReference type="GO" id="GO:0046872">
    <property type="term" value="F:metal ion binding"/>
    <property type="evidence" value="ECO:0007669"/>
    <property type="project" value="UniProtKB-UniRule"/>
</dbReference>
<feature type="binding site" evidence="11">
    <location>
        <position position="300"/>
    </location>
    <ligand>
        <name>Mg(2+)</name>
        <dbReference type="ChEBI" id="CHEBI:18420"/>
    </ligand>
</feature>
<keyword evidence="7 10" id="KW-0460">Magnesium</keyword>
<evidence type="ECO:0000256" key="10">
    <source>
        <dbReference type="PIRNR" id="PIRNR006268"/>
    </source>
</evidence>
<dbReference type="EC" id="2.7.1.180" evidence="1 10"/>
<comment type="similarity">
    <text evidence="10 12">Belongs to the ApbE family.</text>
</comment>
<dbReference type="Pfam" id="PF02424">
    <property type="entry name" value="ApbE"/>
    <property type="match status" value="1"/>
</dbReference>
<dbReference type="AlphaFoldDB" id="A0A268EZ95"/>
<evidence type="ECO:0000256" key="1">
    <source>
        <dbReference type="ARBA" id="ARBA00011955"/>
    </source>
</evidence>